<sequence>MKQALKDADLSAAMQQEYDALIKQHTSDLAPLLFNGQPIRCKWLDVNIAFLNGFLEETDYMVQPPGFEVEDKSLVCKLNKALYGLKQAPLYHNKTSICIFLKIRGQLDYFLGLEVKYMSDSSLIMTQTKYIRDLLSKTNMIEAHPIYSPMVSNCKVSKHGVDLFSDPTIYRSVVSALHMSTITRPEISFSVNKVCQFMASPLESHWTIVKNVLWYLKGTIFHGLHFQVASPHYSFSLKAYCDVDWASDVDDRRSTYRATIFPCPNLISWWSRKQQVVACLSTEAEYRSLA</sequence>
<dbReference type="PANTHER" id="PTHR11439">
    <property type="entry name" value="GAG-POL-RELATED RETROTRANSPOSON"/>
    <property type="match status" value="1"/>
</dbReference>
<name>A0AAQ3REI4_VIGMU</name>
<proteinExistence type="predicted"/>
<organism evidence="2 3">
    <name type="scientific">Vigna mungo</name>
    <name type="common">Black gram</name>
    <name type="synonym">Phaseolus mungo</name>
    <dbReference type="NCBI Taxonomy" id="3915"/>
    <lineage>
        <taxon>Eukaryota</taxon>
        <taxon>Viridiplantae</taxon>
        <taxon>Streptophyta</taxon>
        <taxon>Embryophyta</taxon>
        <taxon>Tracheophyta</taxon>
        <taxon>Spermatophyta</taxon>
        <taxon>Magnoliopsida</taxon>
        <taxon>eudicotyledons</taxon>
        <taxon>Gunneridae</taxon>
        <taxon>Pentapetalae</taxon>
        <taxon>rosids</taxon>
        <taxon>fabids</taxon>
        <taxon>Fabales</taxon>
        <taxon>Fabaceae</taxon>
        <taxon>Papilionoideae</taxon>
        <taxon>50 kb inversion clade</taxon>
        <taxon>NPAAA clade</taxon>
        <taxon>indigoferoid/millettioid clade</taxon>
        <taxon>Phaseoleae</taxon>
        <taxon>Vigna</taxon>
    </lineage>
</organism>
<dbReference type="CDD" id="cd09272">
    <property type="entry name" value="RNase_HI_RT_Ty1"/>
    <property type="match status" value="1"/>
</dbReference>
<dbReference type="AlphaFoldDB" id="A0AAQ3REI4"/>
<gene>
    <name evidence="2" type="ORF">V8G54_036500</name>
</gene>
<protein>
    <recommendedName>
        <fullName evidence="1">Reverse transcriptase Ty1/copia-type domain-containing protein</fullName>
    </recommendedName>
</protein>
<feature type="domain" description="Reverse transcriptase Ty1/copia-type" evidence="1">
    <location>
        <begin position="43"/>
        <end position="101"/>
    </location>
</feature>
<evidence type="ECO:0000313" key="2">
    <source>
        <dbReference type="EMBL" id="WVY90986.1"/>
    </source>
</evidence>
<dbReference type="Pfam" id="PF07727">
    <property type="entry name" value="RVT_2"/>
    <property type="match status" value="1"/>
</dbReference>
<keyword evidence="3" id="KW-1185">Reference proteome</keyword>
<evidence type="ECO:0000313" key="3">
    <source>
        <dbReference type="Proteomes" id="UP001374535"/>
    </source>
</evidence>
<reference evidence="2 3" key="1">
    <citation type="journal article" date="2023" name="Life. Sci Alliance">
        <title>Evolutionary insights into 3D genome organization and epigenetic landscape of Vigna mungo.</title>
        <authorList>
            <person name="Junaid A."/>
            <person name="Singh B."/>
            <person name="Bhatia S."/>
        </authorList>
    </citation>
    <scope>NUCLEOTIDE SEQUENCE [LARGE SCALE GENOMIC DNA]</scope>
    <source>
        <strain evidence="2">Urdbean</strain>
    </source>
</reference>
<accession>A0AAQ3REI4</accession>
<dbReference type="PANTHER" id="PTHR11439:SF455">
    <property type="entry name" value="RLK (RECEPTOR-LIKE PROTEIN KINASE) 8, PUTATIVE-RELATED"/>
    <property type="match status" value="1"/>
</dbReference>
<evidence type="ECO:0000259" key="1">
    <source>
        <dbReference type="Pfam" id="PF07727"/>
    </source>
</evidence>
<dbReference type="Proteomes" id="UP001374535">
    <property type="component" value="Chromosome 11"/>
</dbReference>
<dbReference type="InterPro" id="IPR013103">
    <property type="entry name" value="RVT_2"/>
</dbReference>
<dbReference type="EMBL" id="CP144690">
    <property type="protein sequence ID" value="WVY90986.1"/>
    <property type="molecule type" value="Genomic_DNA"/>
</dbReference>